<keyword evidence="2" id="KW-1133">Transmembrane helix</keyword>
<dbReference type="PANTHER" id="PTHR38043">
    <property type="entry name" value="PROTEIN HEMX"/>
    <property type="match status" value="1"/>
</dbReference>
<dbReference type="EMBL" id="LXEP01000022">
    <property type="protein sequence ID" value="OAT20682.1"/>
    <property type="molecule type" value="Genomic_DNA"/>
</dbReference>
<sequence>MTEQHNTSAMVEETKPAVESTPLPEQPPQKNRSGIAGIALGAIAIAIALALGGGLYSYGKHQAAAQNANTDALATQLTALQKQQEQQQASLETTIKQQATALQESDRQQANLARELDEVQQKVATISGSDAKTWLLAQSDFLVKLAGRKLWSDQDVTTAAALLKSADASLADMNDPSLLTVRRALTDDISALSAITQVDYDGIILKLNQLSNQVDNLRLADNNSDDTPMDSDGSELSSTVAEWRENLTKSWHNFMDSFITIRRRDETAVPLLAPNQDVYLRENIRSRLLVAAQAVPRHQDETYKQSLENVSTWVRAYYDTNDSVTKSFLDELDSLSQQSINMDVPQTLESQPLLEKLMQTRVRNLLAQPAASATAPAEQPAAPEQAPAPTQGE</sequence>
<name>A0A1B7HYD6_9ENTR</name>
<keyword evidence="2" id="KW-0472">Membrane</keyword>
<organism evidence="3 4">
    <name type="scientific">Buttiauxella gaviniae ATCC 51604</name>
    <dbReference type="NCBI Taxonomy" id="1354253"/>
    <lineage>
        <taxon>Bacteria</taxon>
        <taxon>Pseudomonadati</taxon>
        <taxon>Pseudomonadota</taxon>
        <taxon>Gammaproteobacteria</taxon>
        <taxon>Enterobacterales</taxon>
        <taxon>Enterobacteriaceae</taxon>
        <taxon>Buttiauxella</taxon>
    </lineage>
</organism>
<protein>
    <submittedName>
        <fullName evidence="3">HemX family protein</fullName>
    </submittedName>
</protein>
<gene>
    <name evidence="3" type="ORF">M977_02356</name>
</gene>
<comment type="caution">
    <text evidence="3">The sequence shown here is derived from an EMBL/GenBank/DDBJ whole genome shotgun (WGS) entry which is preliminary data.</text>
</comment>
<feature type="region of interest" description="Disordered" evidence="1">
    <location>
        <begin position="368"/>
        <end position="393"/>
    </location>
</feature>
<evidence type="ECO:0000313" key="3">
    <source>
        <dbReference type="EMBL" id="OAT20682.1"/>
    </source>
</evidence>
<feature type="region of interest" description="Disordered" evidence="1">
    <location>
        <begin position="1"/>
        <end position="30"/>
    </location>
</feature>
<evidence type="ECO:0000256" key="1">
    <source>
        <dbReference type="SAM" id="MobiDB-lite"/>
    </source>
</evidence>
<keyword evidence="2" id="KW-0812">Transmembrane</keyword>
<dbReference type="NCBIfam" id="NF008173">
    <property type="entry name" value="PRK10920.1"/>
    <property type="match status" value="1"/>
</dbReference>
<feature type="transmembrane region" description="Helical" evidence="2">
    <location>
        <begin position="35"/>
        <end position="58"/>
    </location>
</feature>
<evidence type="ECO:0000256" key="2">
    <source>
        <dbReference type="SAM" id="Phobius"/>
    </source>
</evidence>
<proteinExistence type="predicted"/>
<dbReference type="Pfam" id="PF04375">
    <property type="entry name" value="HemX"/>
    <property type="match status" value="1"/>
</dbReference>
<dbReference type="InterPro" id="IPR007470">
    <property type="entry name" value="HemX"/>
</dbReference>
<reference evidence="3 4" key="1">
    <citation type="submission" date="2016-04" db="EMBL/GenBank/DDBJ databases">
        <title>ATOL: Assembling a taxonomically balanced genome-scale reconstruction of the evolutionary history of the Enterobacteriaceae.</title>
        <authorList>
            <person name="Plunkett G.III."/>
            <person name="Neeno-Eckwall E.C."/>
            <person name="Glasner J.D."/>
            <person name="Perna N.T."/>
        </authorList>
    </citation>
    <scope>NUCLEOTIDE SEQUENCE [LARGE SCALE GENOMIC DNA]</scope>
    <source>
        <strain evidence="3 4">ATCC 51604</strain>
    </source>
</reference>
<evidence type="ECO:0000313" key="4">
    <source>
        <dbReference type="Proteomes" id="UP000078504"/>
    </source>
</evidence>
<dbReference type="PANTHER" id="PTHR38043:SF1">
    <property type="entry name" value="PROTEIN HEMX"/>
    <property type="match status" value="1"/>
</dbReference>
<dbReference type="AlphaFoldDB" id="A0A1B7HYD6"/>
<accession>A0A1B7HYD6</accession>
<dbReference type="Proteomes" id="UP000078504">
    <property type="component" value="Unassembled WGS sequence"/>
</dbReference>
<dbReference type="PATRIC" id="fig|1354253.4.peg.2402"/>
<dbReference type="RefSeq" id="WP_064515180.1">
    <property type="nucleotide sequence ID" value="NZ_LXEP01000022.1"/>
</dbReference>